<feature type="domain" description="MPN" evidence="6">
    <location>
        <begin position="42"/>
        <end position="164"/>
    </location>
</feature>
<name>A0A0G3GIU8_9PSED</name>
<dbReference type="PROSITE" id="PS01302">
    <property type="entry name" value="UPF0758"/>
    <property type="match status" value="1"/>
</dbReference>
<dbReference type="AlphaFoldDB" id="A0A0G3GIU8"/>
<keyword evidence="5" id="KW-0482">Metalloprotease</keyword>
<keyword evidence="3" id="KW-0378">Hydrolase</keyword>
<dbReference type="Proteomes" id="UP000035212">
    <property type="component" value="Chromosome"/>
</dbReference>
<keyword evidence="4" id="KW-0862">Zinc</keyword>
<sequence>MSNQLTLIETTDPEADRLAHENRVIDEALHILDRRLFTRGPGLTSPETVASFLKLQLTQQEHEVFGVIFLDAKHRVLAFEILFHGSIDGASVYPRQVVKRSMAHNAAGAIFVHNHPSGCTEPSQADRILTVRLKEALALIEVRVLDHFIVGEGRPLSFAEYGWL</sequence>
<keyword evidence="2" id="KW-0479">Metal-binding</keyword>
<dbReference type="GO" id="GO:0006508">
    <property type="term" value="P:proteolysis"/>
    <property type="evidence" value="ECO:0007669"/>
    <property type="project" value="UniProtKB-KW"/>
</dbReference>
<dbReference type="GO" id="GO:0008237">
    <property type="term" value="F:metallopeptidase activity"/>
    <property type="evidence" value="ECO:0007669"/>
    <property type="project" value="UniProtKB-KW"/>
</dbReference>
<evidence type="ECO:0000256" key="3">
    <source>
        <dbReference type="ARBA" id="ARBA00022801"/>
    </source>
</evidence>
<dbReference type="InterPro" id="IPR025657">
    <property type="entry name" value="RadC_JAB"/>
</dbReference>
<gene>
    <name evidence="7" type="ORF">VM99_24485</name>
</gene>
<evidence type="ECO:0000256" key="1">
    <source>
        <dbReference type="ARBA" id="ARBA00022670"/>
    </source>
</evidence>
<dbReference type="GO" id="GO:0046872">
    <property type="term" value="F:metal ion binding"/>
    <property type="evidence" value="ECO:0007669"/>
    <property type="project" value="UniProtKB-KW"/>
</dbReference>
<dbReference type="Pfam" id="PF04002">
    <property type="entry name" value="RadC"/>
    <property type="match status" value="1"/>
</dbReference>
<dbReference type="InterPro" id="IPR020891">
    <property type="entry name" value="UPF0758_CS"/>
</dbReference>
<dbReference type="CDD" id="cd08071">
    <property type="entry name" value="MPN_DUF2466"/>
    <property type="match status" value="1"/>
</dbReference>
<accession>A0A0G3GIU8</accession>
<dbReference type="PANTHER" id="PTHR30471">
    <property type="entry name" value="DNA REPAIR PROTEIN RADC"/>
    <property type="match status" value="1"/>
</dbReference>
<dbReference type="SUPFAM" id="SSF102712">
    <property type="entry name" value="JAB1/MPN domain"/>
    <property type="match status" value="1"/>
</dbReference>
<reference evidence="7 8" key="1">
    <citation type="journal article" date="2015" name="Stand. Genomic Sci.">
        <title>Complete genome of Pseudomonas chlororaphis strain UFB2, a soil bacterium with antibacterial activity against bacterial canker pathogen of tomato.</title>
        <authorList>
            <person name="Deng P."/>
            <person name="Wang X."/>
            <person name="Baird S.M."/>
            <person name="Lu S.E."/>
        </authorList>
    </citation>
    <scope>NUCLEOTIDE SEQUENCE [LARGE SCALE GENOMIC DNA]</scope>
    <source>
        <strain evidence="7 8">UFB2</strain>
    </source>
</reference>
<dbReference type="NCBIfam" id="TIGR00608">
    <property type="entry name" value="radc"/>
    <property type="match status" value="1"/>
</dbReference>
<dbReference type="InterPro" id="IPR037518">
    <property type="entry name" value="MPN"/>
</dbReference>
<dbReference type="EMBL" id="CP011020">
    <property type="protein sequence ID" value="AKK01064.1"/>
    <property type="molecule type" value="Genomic_DNA"/>
</dbReference>
<evidence type="ECO:0000256" key="4">
    <source>
        <dbReference type="ARBA" id="ARBA00022833"/>
    </source>
</evidence>
<dbReference type="InterPro" id="IPR001405">
    <property type="entry name" value="UPF0758"/>
</dbReference>
<keyword evidence="1" id="KW-0645">Protease</keyword>
<evidence type="ECO:0000259" key="6">
    <source>
        <dbReference type="PROSITE" id="PS50249"/>
    </source>
</evidence>
<evidence type="ECO:0000313" key="8">
    <source>
        <dbReference type="Proteomes" id="UP000035212"/>
    </source>
</evidence>
<dbReference type="PANTHER" id="PTHR30471:SF3">
    <property type="entry name" value="UPF0758 PROTEIN YEES-RELATED"/>
    <property type="match status" value="1"/>
</dbReference>
<protein>
    <submittedName>
        <fullName evidence="7">DNA repair protein RadC</fullName>
    </submittedName>
</protein>
<proteinExistence type="predicted"/>
<dbReference type="PATRIC" id="fig|587753.11.peg.5024"/>
<organism evidence="7 8">
    <name type="scientific">Pseudomonas chlororaphis</name>
    <dbReference type="NCBI Taxonomy" id="587753"/>
    <lineage>
        <taxon>Bacteria</taxon>
        <taxon>Pseudomonadati</taxon>
        <taxon>Pseudomonadota</taxon>
        <taxon>Gammaproteobacteria</taxon>
        <taxon>Pseudomonadales</taxon>
        <taxon>Pseudomonadaceae</taxon>
        <taxon>Pseudomonas</taxon>
    </lineage>
</organism>
<dbReference type="Gene3D" id="3.40.140.10">
    <property type="entry name" value="Cytidine Deaminase, domain 2"/>
    <property type="match status" value="1"/>
</dbReference>
<evidence type="ECO:0000256" key="2">
    <source>
        <dbReference type="ARBA" id="ARBA00022723"/>
    </source>
</evidence>
<evidence type="ECO:0000256" key="5">
    <source>
        <dbReference type="ARBA" id="ARBA00023049"/>
    </source>
</evidence>
<reference evidence="8" key="2">
    <citation type="submission" date="2015-03" db="EMBL/GenBank/DDBJ databases">
        <authorList>
            <person name="Deng P."/>
            <person name="Lu S."/>
        </authorList>
    </citation>
    <scope>NUCLEOTIDE SEQUENCE [LARGE SCALE GENOMIC DNA]</scope>
    <source>
        <strain evidence="8">UFB2</strain>
    </source>
</reference>
<evidence type="ECO:0000313" key="7">
    <source>
        <dbReference type="EMBL" id="AKK01064.1"/>
    </source>
</evidence>
<dbReference type="PROSITE" id="PS50249">
    <property type="entry name" value="MPN"/>
    <property type="match status" value="1"/>
</dbReference>